<reference evidence="8 9" key="1">
    <citation type="submission" date="2018-06" db="EMBL/GenBank/DDBJ databases">
        <title>Extensive metabolic versatility and redundancy in microbially diverse, dynamic hydrothermal sediments.</title>
        <authorList>
            <person name="Dombrowski N."/>
            <person name="Teske A."/>
            <person name="Baker B.J."/>
        </authorList>
    </citation>
    <scope>NUCLEOTIDE SEQUENCE [LARGE SCALE GENOMIC DNA]</scope>
    <source>
        <strain evidence="8">B35_G9</strain>
    </source>
</reference>
<gene>
    <name evidence="8" type="ORF">DRP44_00080</name>
</gene>
<dbReference type="SMART" id="SM00448">
    <property type="entry name" value="REC"/>
    <property type="match status" value="1"/>
</dbReference>
<organism evidence="8 9">
    <name type="scientific">candidate division TA06 bacterium</name>
    <dbReference type="NCBI Taxonomy" id="2250710"/>
    <lineage>
        <taxon>Bacteria</taxon>
        <taxon>Bacteria division TA06</taxon>
    </lineage>
</organism>
<evidence type="ECO:0000259" key="6">
    <source>
        <dbReference type="PROSITE" id="PS50045"/>
    </source>
</evidence>
<dbReference type="InterPro" id="IPR011006">
    <property type="entry name" value="CheY-like_superfamily"/>
</dbReference>
<dbReference type="InterPro" id="IPR003593">
    <property type="entry name" value="AAA+_ATPase"/>
</dbReference>
<dbReference type="Gene3D" id="3.40.50.300">
    <property type="entry name" value="P-loop containing nucleotide triphosphate hydrolases"/>
    <property type="match status" value="1"/>
</dbReference>
<evidence type="ECO:0000256" key="5">
    <source>
        <dbReference type="PROSITE-ProRule" id="PRU00169"/>
    </source>
</evidence>
<dbReference type="InterPro" id="IPR027417">
    <property type="entry name" value="P-loop_NTPase"/>
</dbReference>
<feature type="domain" description="Sigma-54 factor interaction" evidence="6">
    <location>
        <begin position="143"/>
        <end position="369"/>
    </location>
</feature>
<evidence type="ECO:0000313" key="9">
    <source>
        <dbReference type="Proteomes" id="UP000282321"/>
    </source>
</evidence>
<keyword evidence="4" id="KW-0804">Transcription</keyword>
<evidence type="ECO:0000256" key="1">
    <source>
        <dbReference type="ARBA" id="ARBA00022741"/>
    </source>
</evidence>
<dbReference type="Gene3D" id="1.10.8.60">
    <property type="match status" value="1"/>
</dbReference>
<dbReference type="InterPro" id="IPR002078">
    <property type="entry name" value="Sigma_54_int"/>
</dbReference>
<dbReference type="SUPFAM" id="SSF46689">
    <property type="entry name" value="Homeodomain-like"/>
    <property type="match status" value="1"/>
</dbReference>
<dbReference type="Pfam" id="PF00158">
    <property type="entry name" value="Sigma54_activat"/>
    <property type="match status" value="1"/>
</dbReference>
<dbReference type="GO" id="GO:0006355">
    <property type="term" value="P:regulation of DNA-templated transcription"/>
    <property type="evidence" value="ECO:0007669"/>
    <property type="project" value="InterPro"/>
</dbReference>
<dbReference type="Pfam" id="PF25601">
    <property type="entry name" value="AAA_lid_14"/>
    <property type="match status" value="1"/>
</dbReference>
<dbReference type="PANTHER" id="PTHR32071:SF119">
    <property type="entry name" value="SIGMA L-DEPENDENT TRANSCRIPTIONAL REGULATOR YPLP-RELATED"/>
    <property type="match status" value="1"/>
</dbReference>
<proteinExistence type="predicted"/>
<dbReference type="InterPro" id="IPR058031">
    <property type="entry name" value="AAA_lid_NorR"/>
</dbReference>
<evidence type="ECO:0000256" key="4">
    <source>
        <dbReference type="ARBA" id="ARBA00023163"/>
    </source>
</evidence>
<dbReference type="PROSITE" id="PS50045">
    <property type="entry name" value="SIGMA54_INTERACT_4"/>
    <property type="match status" value="1"/>
</dbReference>
<dbReference type="GO" id="GO:0005524">
    <property type="term" value="F:ATP binding"/>
    <property type="evidence" value="ECO:0007669"/>
    <property type="project" value="UniProtKB-KW"/>
</dbReference>
<name>A0A660SCA4_UNCT6</name>
<dbReference type="Pfam" id="PF00072">
    <property type="entry name" value="Response_reg"/>
    <property type="match status" value="1"/>
</dbReference>
<dbReference type="PROSITE" id="PS50110">
    <property type="entry name" value="RESPONSE_REGULATORY"/>
    <property type="match status" value="1"/>
</dbReference>
<dbReference type="EMBL" id="QNBC01000001">
    <property type="protein sequence ID" value="RKX68202.1"/>
    <property type="molecule type" value="Genomic_DNA"/>
</dbReference>
<dbReference type="AlphaFoldDB" id="A0A660SCA4"/>
<keyword evidence="2" id="KW-0067">ATP-binding</keyword>
<evidence type="ECO:0000313" key="8">
    <source>
        <dbReference type="EMBL" id="RKX68202.1"/>
    </source>
</evidence>
<dbReference type="CDD" id="cd00009">
    <property type="entry name" value="AAA"/>
    <property type="match status" value="1"/>
</dbReference>
<accession>A0A660SCA4</accession>
<dbReference type="FunFam" id="3.40.50.300:FF:000006">
    <property type="entry name" value="DNA-binding transcriptional regulator NtrC"/>
    <property type="match status" value="1"/>
</dbReference>
<dbReference type="Gene3D" id="3.40.50.2300">
    <property type="match status" value="1"/>
</dbReference>
<evidence type="ECO:0000256" key="3">
    <source>
        <dbReference type="ARBA" id="ARBA00023015"/>
    </source>
</evidence>
<dbReference type="PROSITE" id="PS00676">
    <property type="entry name" value="SIGMA54_INTERACT_2"/>
    <property type="match status" value="1"/>
</dbReference>
<dbReference type="Gene3D" id="1.10.10.60">
    <property type="entry name" value="Homeodomain-like"/>
    <property type="match status" value="1"/>
</dbReference>
<dbReference type="PRINTS" id="PR01590">
    <property type="entry name" value="HTHFIS"/>
</dbReference>
<dbReference type="SUPFAM" id="SSF52172">
    <property type="entry name" value="CheY-like"/>
    <property type="match status" value="1"/>
</dbReference>
<dbReference type="SUPFAM" id="SSF52540">
    <property type="entry name" value="P-loop containing nucleoside triphosphate hydrolases"/>
    <property type="match status" value="1"/>
</dbReference>
<dbReference type="PANTHER" id="PTHR32071">
    <property type="entry name" value="TRANSCRIPTIONAL REGULATORY PROTEIN"/>
    <property type="match status" value="1"/>
</dbReference>
<dbReference type="Proteomes" id="UP000282321">
    <property type="component" value="Unassembled WGS sequence"/>
</dbReference>
<dbReference type="InterPro" id="IPR001789">
    <property type="entry name" value="Sig_transdc_resp-reg_receiver"/>
</dbReference>
<evidence type="ECO:0000259" key="7">
    <source>
        <dbReference type="PROSITE" id="PS50110"/>
    </source>
</evidence>
<dbReference type="GO" id="GO:0043565">
    <property type="term" value="F:sequence-specific DNA binding"/>
    <property type="evidence" value="ECO:0007669"/>
    <property type="project" value="InterPro"/>
</dbReference>
<dbReference type="InterPro" id="IPR009057">
    <property type="entry name" value="Homeodomain-like_sf"/>
</dbReference>
<keyword evidence="3" id="KW-0805">Transcription regulation</keyword>
<evidence type="ECO:0000256" key="2">
    <source>
        <dbReference type="ARBA" id="ARBA00022840"/>
    </source>
</evidence>
<dbReference type="SMART" id="SM00382">
    <property type="entry name" value="AAA"/>
    <property type="match status" value="1"/>
</dbReference>
<dbReference type="InterPro" id="IPR025943">
    <property type="entry name" value="Sigma_54_int_dom_ATP-bd_2"/>
</dbReference>
<dbReference type="Pfam" id="PF02954">
    <property type="entry name" value="HTH_8"/>
    <property type="match status" value="1"/>
</dbReference>
<keyword evidence="1" id="KW-0547">Nucleotide-binding</keyword>
<comment type="caution">
    <text evidence="8">The sequence shown here is derived from an EMBL/GenBank/DDBJ whole genome shotgun (WGS) entry which is preliminary data.</text>
</comment>
<feature type="modified residue" description="4-aspartylphosphate" evidence="5">
    <location>
        <position position="52"/>
    </location>
</feature>
<sequence>MKIFVVDDEKNQRLLLSGYFKDNGYEVESFVGFHDLKKSIEGGNIPKIIISDFRLGEENGFDILKYIKKLKGNEIYFIMVTAYGSIEDAVDAMKMGAYDYITKPVNLDELLVKIKNIEKVVNLRRDLIKSNKKLDNLLENDLFIASSPSSKKVLSLIKKAAEVNYPVLITGETGVGKEVAANAIHKLSDRSNAPFIAVNSAALPKELVEAELFGSEKGAYTGSISRRKGKFEEASGGTLFLDEIGEMPLDVQSKILRAIETNVVVRIGGSKEIKIDTRIIAATNRDVEAEVKNGNFREDLYYRLNVIRIDIPPLRERQEDIIAIAKYIVKKEFPEEYNNTEENFYLSLLNKEWKGNVRELINYLRRHMIFKGDEKIEEKSGFLSLKEVEDQYIKKILNYTNGNINKAASILGVHRNTLSKRIKEIE</sequence>
<dbReference type="GO" id="GO:0000160">
    <property type="term" value="P:phosphorelay signal transduction system"/>
    <property type="evidence" value="ECO:0007669"/>
    <property type="project" value="InterPro"/>
</dbReference>
<keyword evidence="5" id="KW-0597">Phosphoprotein</keyword>
<dbReference type="InterPro" id="IPR002197">
    <property type="entry name" value="HTH_Fis"/>
</dbReference>
<protein>
    <submittedName>
        <fullName evidence="8">Sigma-54-dependent Fis family transcriptional regulator</fullName>
    </submittedName>
</protein>
<feature type="domain" description="Response regulatory" evidence="7">
    <location>
        <begin position="2"/>
        <end position="118"/>
    </location>
</feature>